<dbReference type="HOGENOM" id="CLU_1270509_0_0_0"/>
<dbReference type="AlphaFoldDB" id="D5EMB9"/>
<dbReference type="RefSeq" id="WP_013042051.1">
    <property type="nucleotide sequence ID" value="NC_014008.1"/>
</dbReference>
<dbReference type="Proteomes" id="UP000000925">
    <property type="component" value="Chromosome"/>
</dbReference>
<sequence length="217" mass="25779">MKTKLLLFTLALGCIAQASTEREESNESDVSIIISREFNTAFEKELISKAEKTYPDPQEVIDLINRTFNPKIEKAEKYSTSAEYKDGKLLSLYKEWKKEALNEEKPWWYTKIEGIKIPYTITDQAIESLRTYCEGLRESNNQQEKTEFWMRGRMFYTAKITRHTQHYESKEDRIFYIVEMRLRYNREGWGFAFEREVIFDDKGNLILWTRDGSITVS</sequence>
<evidence type="ECO:0000313" key="1">
    <source>
        <dbReference type="EMBL" id="ADE53325.1"/>
    </source>
</evidence>
<dbReference type="STRING" id="583355.Caka_0299"/>
<gene>
    <name evidence="1" type="ordered locus">Caka_0299</name>
</gene>
<dbReference type="KEGG" id="caa:Caka_0299"/>
<accession>D5EMB9</accession>
<dbReference type="OrthoDB" id="9811262at2"/>
<organism evidence="1 2">
    <name type="scientific">Coraliomargarita akajimensis (strain DSM 45221 / IAM 15411 / JCM 23193 / KCTC 12865 / 04OKA010-24)</name>
    <dbReference type="NCBI Taxonomy" id="583355"/>
    <lineage>
        <taxon>Bacteria</taxon>
        <taxon>Pseudomonadati</taxon>
        <taxon>Verrucomicrobiota</taxon>
        <taxon>Opitutia</taxon>
        <taxon>Puniceicoccales</taxon>
        <taxon>Coraliomargaritaceae</taxon>
        <taxon>Coraliomargarita</taxon>
    </lineage>
</organism>
<dbReference type="EMBL" id="CP001998">
    <property type="protein sequence ID" value="ADE53325.1"/>
    <property type="molecule type" value="Genomic_DNA"/>
</dbReference>
<name>D5EMB9_CORAD</name>
<keyword evidence="2" id="KW-1185">Reference proteome</keyword>
<protein>
    <submittedName>
        <fullName evidence="1">Uncharacterized protein</fullName>
    </submittedName>
</protein>
<reference evidence="1 2" key="1">
    <citation type="journal article" date="2010" name="Stand. Genomic Sci.">
        <title>Complete genome sequence of Coraliomargarita akajimensis type strain (04OKA010-24).</title>
        <authorList>
            <person name="Mavromatis K."/>
            <person name="Abt B."/>
            <person name="Brambilla E."/>
            <person name="Lapidus A."/>
            <person name="Copeland A."/>
            <person name="Deshpande S."/>
            <person name="Nolan M."/>
            <person name="Lucas S."/>
            <person name="Tice H."/>
            <person name="Cheng J.F."/>
            <person name="Han C."/>
            <person name="Detter J.C."/>
            <person name="Woyke T."/>
            <person name="Goodwin L."/>
            <person name="Pitluck S."/>
            <person name="Held B."/>
            <person name="Brettin T."/>
            <person name="Tapia R."/>
            <person name="Ivanova N."/>
            <person name="Mikhailova N."/>
            <person name="Pati A."/>
            <person name="Liolios K."/>
            <person name="Chen A."/>
            <person name="Palaniappan K."/>
            <person name="Land M."/>
            <person name="Hauser L."/>
            <person name="Chang Y.J."/>
            <person name="Jeffries C.D."/>
            <person name="Rohde M."/>
            <person name="Goker M."/>
            <person name="Bristow J."/>
            <person name="Eisen J.A."/>
            <person name="Markowitz V."/>
            <person name="Hugenholtz P."/>
            <person name="Klenk H.P."/>
            <person name="Kyrpides N.C."/>
        </authorList>
    </citation>
    <scope>NUCLEOTIDE SEQUENCE [LARGE SCALE GENOMIC DNA]</scope>
    <source>
        <strain evidence="2">DSM 45221 / IAM 15411 / JCM 23193 / KCTC 12865</strain>
    </source>
</reference>
<evidence type="ECO:0000313" key="2">
    <source>
        <dbReference type="Proteomes" id="UP000000925"/>
    </source>
</evidence>
<proteinExistence type="predicted"/>